<proteinExistence type="predicted"/>
<organism evidence="1">
    <name type="scientific">Siphoviridae sp. ctxMM9</name>
    <dbReference type="NCBI Taxonomy" id="2827973"/>
    <lineage>
        <taxon>Viruses</taxon>
        <taxon>Duplodnaviria</taxon>
        <taxon>Heunggongvirae</taxon>
        <taxon>Uroviricota</taxon>
        <taxon>Caudoviricetes</taxon>
    </lineage>
</organism>
<protein>
    <submittedName>
        <fullName evidence="1">Uncharacterized protein</fullName>
    </submittedName>
</protein>
<sequence>MERVLKEKIIVNTYLEINHILIIFLLVKNPEVNVDMADLWKNVLVLMALY</sequence>
<name>A0A8S5T7E0_9CAUD</name>
<dbReference type="EMBL" id="BK032759">
    <property type="protein sequence ID" value="DAF58887.1"/>
    <property type="molecule type" value="Genomic_DNA"/>
</dbReference>
<reference evidence="1" key="1">
    <citation type="journal article" date="2021" name="Proc. Natl. Acad. Sci. U.S.A.">
        <title>A Catalog of Tens of Thousands of Viruses from Human Metagenomes Reveals Hidden Associations with Chronic Diseases.</title>
        <authorList>
            <person name="Tisza M.J."/>
            <person name="Buck C.B."/>
        </authorList>
    </citation>
    <scope>NUCLEOTIDE SEQUENCE</scope>
    <source>
        <strain evidence="1">CtxMM9</strain>
    </source>
</reference>
<accession>A0A8S5T7E0</accession>
<evidence type="ECO:0000313" key="1">
    <source>
        <dbReference type="EMBL" id="DAF58887.1"/>
    </source>
</evidence>